<keyword evidence="3" id="KW-1185">Reference proteome</keyword>
<feature type="transmembrane region" description="Helical" evidence="1">
    <location>
        <begin position="20"/>
        <end position="40"/>
    </location>
</feature>
<evidence type="ECO:0000256" key="1">
    <source>
        <dbReference type="SAM" id="Phobius"/>
    </source>
</evidence>
<name>A0ABY8QUG6_9MICO</name>
<gene>
    <name evidence="2" type="ORF">LWF01_18385</name>
</gene>
<organism evidence="2 3">
    <name type="scientific">Saxibacter everestensis</name>
    <dbReference type="NCBI Taxonomy" id="2909229"/>
    <lineage>
        <taxon>Bacteria</taxon>
        <taxon>Bacillati</taxon>
        <taxon>Actinomycetota</taxon>
        <taxon>Actinomycetes</taxon>
        <taxon>Micrococcales</taxon>
        <taxon>Brevibacteriaceae</taxon>
        <taxon>Saxibacter</taxon>
    </lineage>
</organism>
<accession>A0ABY8QUG6</accession>
<evidence type="ECO:0000313" key="3">
    <source>
        <dbReference type="Proteomes" id="UP001209083"/>
    </source>
</evidence>
<feature type="transmembrane region" description="Helical" evidence="1">
    <location>
        <begin position="210"/>
        <end position="226"/>
    </location>
</feature>
<dbReference type="EMBL" id="CP090958">
    <property type="protein sequence ID" value="WGW12025.1"/>
    <property type="molecule type" value="Genomic_DNA"/>
</dbReference>
<reference evidence="2 3" key="1">
    <citation type="submission" date="2023-05" db="EMBL/GenBank/DDBJ databases">
        <title>Lithophilousrod everest ZFBP1038 complete genpme.</title>
        <authorList>
            <person name="Tian M."/>
        </authorList>
    </citation>
    <scope>NUCLEOTIDE SEQUENCE [LARGE SCALE GENOMIC DNA]</scope>
    <source>
        <strain evidence="2 3">ZFBP1038</strain>
    </source>
</reference>
<dbReference type="RefSeq" id="WP_349638821.1">
    <property type="nucleotide sequence ID" value="NZ_CP090958.1"/>
</dbReference>
<protein>
    <submittedName>
        <fullName evidence="2">Uncharacterized protein</fullName>
    </submittedName>
</protein>
<keyword evidence="1" id="KW-1133">Transmembrane helix</keyword>
<feature type="transmembrane region" description="Helical" evidence="1">
    <location>
        <begin position="185"/>
        <end position="204"/>
    </location>
</feature>
<evidence type="ECO:0000313" key="2">
    <source>
        <dbReference type="EMBL" id="WGW12025.1"/>
    </source>
</evidence>
<keyword evidence="1" id="KW-0812">Transmembrane</keyword>
<proteinExistence type="predicted"/>
<feature type="transmembrane region" description="Helical" evidence="1">
    <location>
        <begin position="160"/>
        <end position="178"/>
    </location>
</feature>
<feature type="transmembrane region" description="Helical" evidence="1">
    <location>
        <begin position="122"/>
        <end position="148"/>
    </location>
</feature>
<sequence length="242" mass="25599">MSNLTEAPGLAAFDRTTARWGRLTMIIVLVLTVGGPLYLALFGGLNISTGELLVAFLAVASAYGVFWFVEPITYYPVLGQAGMYQAFLIGNISNKLLPAAIGAQSHPRVNVMPGTRKGELAATMAICGAVVVHITSLLLFVGILGTWIVSVVPTPIVDVAKLYILPAILGAVMVQISMSLRKPRITIIAVAAAVFVTFGLLLVLPVLSPAGTFIVVVITVVLAWILRGRTEESASDIEGNRL</sequence>
<keyword evidence="1" id="KW-0472">Membrane</keyword>
<dbReference type="Proteomes" id="UP001209083">
    <property type="component" value="Chromosome"/>
</dbReference>
<feature type="transmembrane region" description="Helical" evidence="1">
    <location>
        <begin position="52"/>
        <end position="69"/>
    </location>
</feature>